<dbReference type="SUPFAM" id="SSF51230">
    <property type="entry name" value="Single hybrid motif"/>
    <property type="match status" value="1"/>
</dbReference>
<dbReference type="EMBL" id="UINC01001026">
    <property type="protein sequence ID" value="SUZ67946.1"/>
    <property type="molecule type" value="Genomic_DNA"/>
</dbReference>
<dbReference type="GO" id="GO:0005737">
    <property type="term" value="C:cytoplasm"/>
    <property type="evidence" value="ECO:0007669"/>
    <property type="project" value="TreeGrafter"/>
</dbReference>
<dbReference type="AlphaFoldDB" id="A0A381PLN5"/>
<dbReference type="Gene3D" id="2.40.50.100">
    <property type="match status" value="1"/>
</dbReference>
<evidence type="ECO:0000313" key="4">
    <source>
        <dbReference type="EMBL" id="SUZ67946.1"/>
    </source>
</evidence>
<feature type="domain" description="Lipoyl-binding" evidence="3">
    <location>
        <begin position="21"/>
        <end position="102"/>
    </location>
</feature>
<proteinExistence type="inferred from homology"/>
<dbReference type="Pfam" id="PF01597">
    <property type="entry name" value="GCV_H"/>
    <property type="match status" value="1"/>
</dbReference>
<sequence length="123" mass="13937">MYPNDRKYSKDHEWVQMADSEARIGITHYAQEQLGDVVYVELPEVGRIIKQGEIFGTIESVKAVSELYSPMSGEVTVVNSELVDHPELVNGKPHETWMIVVKPSNLEESSELMDATTYSEHLK</sequence>
<dbReference type="GO" id="GO:0005960">
    <property type="term" value="C:glycine cleavage complex"/>
    <property type="evidence" value="ECO:0007669"/>
    <property type="project" value="InterPro"/>
</dbReference>
<reference evidence="4" key="1">
    <citation type="submission" date="2018-05" db="EMBL/GenBank/DDBJ databases">
        <authorList>
            <person name="Lanie J.A."/>
            <person name="Ng W.-L."/>
            <person name="Kazmierczak K.M."/>
            <person name="Andrzejewski T.M."/>
            <person name="Davidsen T.M."/>
            <person name="Wayne K.J."/>
            <person name="Tettelin H."/>
            <person name="Glass J.I."/>
            <person name="Rusch D."/>
            <person name="Podicherti R."/>
            <person name="Tsui H.-C.T."/>
            <person name="Winkler M.E."/>
        </authorList>
    </citation>
    <scope>NUCLEOTIDE SEQUENCE</scope>
</reference>
<dbReference type="InterPro" id="IPR017453">
    <property type="entry name" value="GCV_H_sub"/>
</dbReference>
<organism evidence="4">
    <name type="scientific">marine metagenome</name>
    <dbReference type="NCBI Taxonomy" id="408172"/>
    <lineage>
        <taxon>unclassified sequences</taxon>
        <taxon>metagenomes</taxon>
        <taxon>ecological metagenomes</taxon>
    </lineage>
</organism>
<name>A0A381PLN5_9ZZZZ</name>
<dbReference type="PANTHER" id="PTHR11715:SF3">
    <property type="entry name" value="GLYCINE CLEAVAGE SYSTEM H PROTEIN-RELATED"/>
    <property type="match status" value="1"/>
</dbReference>
<dbReference type="NCBIfam" id="NF002270">
    <property type="entry name" value="PRK01202.1"/>
    <property type="match status" value="1"/>
</dbReference>
<dbReference type="InterPro" id="IPR002930">
    <property type="entry name" value="GCV_H"/>
</dbReference>
<gene>
    <name evidence="4" type="ORF">METZ01_LOCUS20800</name>
</gene>
<protein>
    <recommendedName>
        <fullName evidence="3">Lipoyl-binding domain-containing protein</fullName>
    </recommendedName>
</protein>
<dbReference type="InterPro" id="IPR003016">
    <property type="entry name" value="2-oxoA_DH_lipoyl-BS"/>
</dbReference>
<dbReference type="GO" id="GO:0009249">
    <property type="term" value="P:protein lipoylation"/>
    <property type="evidence" value="ECO:0007669"/>
    <property type="project" value="TreeGrafter"/>
</dbReference>
<dbReference type="PANTHER" id="PTHR11715">
    <property type="entry name" value="GLYCINE CLEAVAGE SYSTEM H PROTEIN"/>
    <property type="match status" value="1"/>
</dbReference>
<dbReference type="GO" id="GO:0019464">
    <property type="term" value="P:glycine decarboxylation via glycine cleavage system"/>
    <property type="evidence" value="ECO:0007669"/>
    <property type="project" value="InterPro"/>
</dbReference>
<evidence type="ECO:0000259" key="3">
    <source>
        <dbReference type="PROSITE" id="PS50968"/>
    </source>
</evidence>
<dbReference type="PROSITE" id="PS00189">
    <property type="entry name" value="LIPOYL"/>
    <property type="match status" value="1"/>
</dbReference>
<evidence type="ECO:0000256" key="2">
    <source>
        <dbReference type="ARBA" id="ARBA00022823"/>
    </source>
</evidence>
<dbReference type="InterPro" id="IPR011053">
    <property type="entry name" value="Single_hybrid_motif"/>
</dbReference>
<dbReference type="HAMAP" id="MF_00272">
    <property type="entry name" value="GcvH"/>
    <property type="match status" value="1"/>
</dbReference>
<dbReference type="InterPro" id="IPR033753">
    <property type="entry name" value="GCV_H/Fam206"/>
</dbReference>
<dbReference type="PROSITE" id="PS50968">
    <property type="entry name" value="BIOTINYL_LIPOYL"/>
    <property type="match status" value="1"/>
</dbReference>
<evidence type="ECO:0000256" key="1">
    <source>
        <dbReference type="ARBA" id="ARBA00009249"/>
    </source>
</evidence>
<dbReference type="InterPro" id="IPR000089">
    <property type="entry name" value="Biotin_lipoyl"/>
</dbReference>
<keyword evidence="2" id="KW-0450">Lipoyl</keyword>
<accession>A0A381PLN5</accession>
<comment type="similarity">
    <text evidence="1">Belongs to the GcvH family.</text>
</comment>
<dbReference type="CDD" id="cd06848">
    <property type="entry name" value="GCS_H"/>
    <property type="match status" value="1"/>
</dbReference>
<dbReference type="NCBIfam" id="TIGR00527">
    <property type="entry name" value="gcvH"/>
    <property type="match status" value="1"/>
</dbReference>